<proteinExistence type="predicted"/>
<gene>
    <name evidence="1" type="primary">orf131</name>
    <name evidence="1" type="ORF">SarmuMp14</name>
</gene>
<dbReference type="RefSeq" id="YP_009049433.1">
    <property type="nucleotide sequence ID" value="NC_024614.1"/>
</dbReference>
<sequence>MPTARKKQLRKKRLFLSKQTTFAILNASNLKTSKIKKVKMSLKRGKIYFTPLYLTPPKIAKGCPVLIAVYDSLTDMQKSVASLTTQMDCLALSIKKKWYSVEHLKRYNILGLEKKALALLLLKLSRLKKYN</sequence>
<reference evidence="1" key="1">
    <citation type="journal article" date="2014" name="Mitochondrial DNA">
        <title>Complete mitochondrial genome of the invasive brown alga Sargassum muticum (Sargassaceae, Phaeophyceae).</title>
        <authorList>
            <person name="Liu F."/>
            <person name="Pang S."/>
        </authorList>
    </citation>
    <scope>NUCLEOTIDE SEQUENCE</scope>
</reference>
<organism evidence="1">
    <name type="scientific">Sargassum muticum</name>
    <dbReference type="NCBI Taxonomy" id="74468"/>
    <lineage>
        <taxon>Eukaryota</taxon>
        <taxon>Sar</taxon>
        <taxon>Stramenopiles</taxon>
        <taxon>Ochrophyta</taxon>
        <taxon>PX clade</taxon>
        <taxon>Phaeophyceae</taxon>
        <taxon>Fucales</taxon>
        <taxon>Sargassaceae</taxon>
        <taxon>Sargassum</taxon>
    </lineage>
</organism>
<dbReference type="GeneID" id="19940604"/>
<geneLocation type="mitochondrion" evidence="1"/>
<evidence type="ECO:0000313" key="1">
    <source>
        <dbReference type="EMBL" id="AIE46228.1"/>
    </source>
</evidence>
<keyword evidence="1" id="KW-0496">Mitochondrion</keyword>
<dbReference type="EMBL" id="KJ938301">
    <property type="protein sequence ID" value="AIE46228.1"/>
    <property type="molecule type" value="Genomic_DNA"/>
</dbReference>
<dbReference type="AlphaFoldDB" id="A0A0U1WMR1"/>
<accession>A0A0U1WMR1</accession>
<protein>
    <submittedName>
        <fullName evidence="1">Uncharacterized protein</fullName>
    </submittedName>
</protein>
<name>A0A0U1WMR1_9PHAE</name>